<feature type="transmembrane region" description="Helical" evidence="2">
    <location>
        <begin position="514"/>
        <end position="535"/>
    </location>
</feature>
<organism evidence="3 4">
    <name type="scientific">Lacipirellula limnantheis</name>
    <dbReference type="NCBI Taxonomy" id="2528024"/>
    <lineage>
        <taxon>Bacteria</taxon>
        <taxon>Pseudomonadati</taxon>
        <taxon>Planctomycetota</taxon>
        <taxon>Planctomycetia</taxon>
        <taxon>Pirellulales</taxon>
        <taxon>Lacipirellulaceae</taxon>
        <taxon>Lacipirellula</taxon>
    </lineage>
</organism>
<evidence type="ECO:0000313" key="3">
    <source>
        <dbReference type="EMBL" id="QDT75579.1"/>
    </source>
</evidence>
<feature type="compositionally biased region" description="Polar residues" evidence="1">
    <location>
        <begin position="1"/>
        <end position="15"/>
    </location>
</feature>
<evidence type="ECO:0008006" key="5">
    <source>
        <dbReference type="Google" id="ProtNLM"/>
    </source>
</evidence>
<feature type="transmembrane region" description="Helical" evidence="2">
    <location>
        <begin position="401"/>
        <end position="419"/>
    </location>
</feature>
<keyword evidence="2" id="KW-0472">Membrane</keyword>
<dbReference type="RefSeq" id="WP_145435288.1">
    <property type="nucleotide sequence ID" value="NZ_CP036339.1"/>
</dbReference>
<feature type="transmembrane region" description="Helical" evidence="2">
    <location>
        <begin position="349"/>
        <end position="371"/>
    </location>
</feature>
<keyword evidence="2" id="KW-0812">Transmembrane</keyword>
<dbReference type="OrthoDB" id="3496044at2"/>
<protein>
    <recommendedName>
        <fullName evidence="5">Natural resistance-associated macrophage protein</fullName>
    </recommendedName>
</protein>
<dbReference type="KEGG" id="llh:I41_47910"/>
<keyword evidence="2" id="KW-1133">Transmembrane helix</keyword>
<name>A0A517U4K9_9BACT</name>
<dbReference type="EMBL" id="CP036339">
    <property type="protein sequence ID" value="QDT75579.1"/>
    <property type="molecule type" value="Genomic_DNA"/>
</dbReference>
<feature type="transmembrane region" description="Helical" evidence="2">
    <location>
        <begin position="199"/>
        <end position="218"/>
    </location>
</feature>
<feature type="transmembrane region" description="Helical" evidence="2">
    <location>
        <begin position="70"/>
        <end position="90"/>
    </location>
</feature>
<evidence type="ECO:0000313" key="4">
    <source>
        <dbReference type="Proteomes" id="UP000317909"/>
    </source>
</evidence>
<reference evidence="3 4" key="1">
    <citation type="submission" date="2019-02" db="EMBL/GenBank/DDBJ databases">
        <title>Deep-cultivation of Planctomycetes and their phenomic and genomic characterization uncovers novel biology.</title>
        <authorList>
            <person name="Wiegand S."/>
            <person name="Jogler M."/>
            <person name="Boedeker C."/>
            <person name="Pinto D."/>
            <person name="Vollmers J."/>
            <person name="Rivas-Marin E."/>
            <person name="Kohn T."/>
            <person name="Peeters S.H."/>
            <person name="Heuer A."/>
            <person name="Rast P."/>
            <person name="Oberbeckmann S."/>
            <person name="Bunk B."/>
            <person name="Jeske O."/>
            <person name="Meyerdierks A."/>
            <person name="Storesund J.E."/>
            <person name="Kallscheuer N."/>
            <person name="Luecker S."/>
            <person name="Lage O.M."/>
            <person name="Pohl T."/>
            <person name="Merkel B.J."/>
            <person name="Hornburger P."/>
            <person name="Mueller R.-W."/>
            <person name="Bruemmer F."/>
            <person name="Labrenz M."/>
            <person name="Spormann A.M."/>
            <person name="Op den Camp H."/>
            <person name="Overmann J."/>
            <person name="Amann R."/>
            <person name="Jetten M.S.M."/>
            <person name="Mascher T."/>
            <person name="Medema M.H."/>
            <person name="Devos D.P."/>
            <person name="Kaster A.-K."/>
            <person name="Ovreas L."/>
            <person name="Rohde M."/>
            <person name="Galperin M.Y."/>
            <person name="Jogler C."/>
        </authorList>
    </citation>
    <scope>NUCLEOTIDE SEQUENCE [LARGE SCALE GENOMIC DNA]</scope>
    <source>
        <strain evidence="3 4">I41</strain>
    </source>
</reference>
<feature type="region of interest" description="Disordered" evidence="1">
    <location>
        <begin position="1"/>
        <end position="25"/>
    </location>
</feature>
<dbReference type="Proteomes" id="UP000317909">
    <property type="component" value="Chromosome"/>
</dbReference>
<dbReference type="AlphaFoldDB" id="A0A517U4K9"/>
<keyword evidence="4" id="KW-1185">Reference proteome</keyword>
<evidence type="ECO:0000256" key="1">
    <source>
        <dbReference type="SAM" id="MobiDB-lite"/>
    </source>
</evidence>
<feature type="transmembrane region" description="Helical" evidence="2">
    <location>
        <begin position="451"/>
        <end position="470"/>
    </location>
</feature>
<dbReference type="NCBIfam" id="NF037982">
    <property type="entry name" value="Nramp_1"/>
    <property type="match status" value="1"/>
</dbReference>
<sequence>MNESALATSSESTPRLQIGSKEMPPWKLGELPEAPPMSLRTWTQLIGPGLVMGGAAIGAGEWMAGPLTTAKYGGAILWLSTLSILGQVVYNLEISRYTLYSGESIFTGKFRLLPGPFFWLALYLLLDFGSVFPYIASAAATPLAAVMVGEIAQPDRTYELFSQSITGDALLRTLRYVLFIGMMTPLLFGGKVYNSLKALISVKILLVLGFLILVAALYSTMETWIEILSGFVKFGSVPVIGGGDADQPMTKNIFVSLWNGEGFPHIDSQMLAILGALAAISGSGGLTNTAISSYTRDQGWGMGANVGVIPSMIGGENMQLSHTGMVFRITAESLRRFKGWYRYVLRDQLAVWMPACFVGIALPCMLSIQFLPRNTQAKDWEAAALTANGLRDAAGPVWGQFMWFAVLFCGFLVLAPNITTTAENALRRWVEVSWTALPPLRRWDPHRIRTLFFGTLCAYAAFGLVSLTLWDSVRLLKWAAALYNAAMGFSCWHVLAVNLILLPRELRPNWFLRIGLFLGGVFFMGLSVISGYSIWNEVVK</sequence>
<gene>
    <name evidence="3" type="ORF">I41_47910</name>
</gene>
<evidence type="ECO:0000256" key="2">
    <source>
        <dbReference type="SAM" id="Phobius"/>
    </source>
</evidence>
<accession>A0A517U4K9</accession>
<proteinExistence type="predicted"/>
<feature type="transmembrane region" description="Helical" evidence="2">
    <location>
        <begin position="110"/>
        <end position="126"/>
    </location>
</feature>
<feature type="transmembrane region" description="Helical" evidence="2">
    <location>
        <begin position="173"/>
        <end position="193"/>
    </location>
</feature>
<feature type="transmembrane region" description="Helical" evidence="2">
    <location>
        <begin position="482"/>
        <end position="502"/>
    </location>
</feature>